<dbReference type="eggNOG" id="ENOG50336QK">
    <property type="taxonomic scope" value="Bacteria"/>
</dbReference>
<dbReference type="RefSeq" id="WP_006336658.1">
    <property type="nucleotide sequence ID" value="NZ_BAHC01000171.1"/>
</dbReference>
<reference evidence="1 2" key="1">
    <citation type="submission" date="2012-08" db="EMBL/GenBank/DDBJ databases">
        <title>Whole genome shotgun sequence of Gordonia rhizosphera NBRC 16068.</title>
        <authorList>
            <person name="Takarada H."/>
            <person name="Isaki S."/>
            <person name="Hosoyama A."/>
            <person name="Tsuchikane K."/>
            <person name="Katsumata H."/>
            <person name="Baba S."/>
            <person name="Ohji S."/>
            <person name="Yamazaki S."/>
            <person name="Fujita N."/>
        </authorList>
    </citation>
    <scope>NUCLEOTIDE SEQUENCE [LARGE SCALE GENOMIC DNA]</scope>
    <source>
        <strain evidence="1 2">NBRC 16068</strain>
    </source>
</reference>
<keyword evidence="2" id="KW-1185">Reference proteome</keyword>
<dbReference type="AlphaFoldDB" id="K6WF34"/>
<dbReference type="OrthoDB" id="4378118at2"/>
<accession>K6WF34</accession>
<evidence type="ECO:0000313" key="2">
    <source>
        <dbReference type="Proteomes" id="UP000008363"/>
    </source>
</evidence>
<protein>
    <submittedName>
        <fullName evidence="1">Uncharacterized protein</fullName>
    </submittedName>
</protein>
<proteinExistence type="predicted"/>
<organism evidence="1 2">
    <name type="scientific">Gordonia rhizosphera NBRC 16068</name>
    <dbReference type="NCBI Taxonomy" id="1108045"/>
    <lineage>
        <taxon>Bacteria</taxon>
        <taxon>Bacillati</taxon>
        <taxon>Actinomycetota</taxon>
        <taxon>Actinomycetes</taxon>
        <taxon>Mycobacteriales</taxon>
        <taxon>Gordoniaceae</taxon>
        <taxon>Gordonia</taxon>
    </lineage>
</organism>
<gene>
    <name evidence="1" type="ORF">GORHZ_171_00190</name>
</gene>
<dbReference type="Proteomes" id="UP000008363">
    <property type="component" value="Unassembled WGS sequence"/>
</dbReference>
<dbReference type="EMBL" id="BAHC01000171">
    <property type="protein sequence ID" value="GAB92346.1"/>
    <property type="molecule type" value="Genomic_DNA"/>
</dbReference>
<evidence type="ECO:0000313" key="1">
    <source>
        <dbReference type="EMBL" id="GAB92346.1"/>
    </source>
</evidence>
<sequence length="101" mass="10562">MAEYKVGERLRSRVSSVSLVVVRVDRPDIEITCGGESVARSGDELTTSAVAADGFAVEMGKRYEDPDGTVEVLCVAAGAGELAVNGTPLQLKTPRPLPASD</sequence>
<name>K6WF34_9ACTN</name>
<dbReference type="STRING" id="1108045.GORHZ_171_00190"/>
<comment type="caution">
    <text evidence="1">The sequence shown here is derived from an EMBL/GenBank/DDBJ whole genome shotgun (WGS) entry which is preliminary data.</text>
</comment>